<dbReference type="AlphaFoldDB" id="A0A9D9HC87"/>
<name>A0A9D9HC87_9BACT</name>
<evidence type="ECO:0000313" key="2">
    <source>
        <dbReference type="EMBL" id="MBO8445574.1"/>
    </source>
</evidence>
<organism evidence="2 3">
    <name type="scientific">Candidatus Cryptobacteroides merdavium</name>
    <dbReference type="NCBI Taxonomy" id="2840769"/>
    <lineage>
        <taxon>Bacteria</taxon>
        <taxon>Pseudomonadati</taxon>
        <taxon>Bacteroidota</taxon>
        <taxon>Bacteroidia</taxon>
        <taxon>Bacteroidales</taxon>
        <taxon>Candidatus Cryptobacteroides</taxon>
    </lineage>
</organism>
<gene>
    <name evidence="2" type="ORF">IAC23_07780</name>
</gene>
<protein>
    <submittedName>
        <fullName evidence="2">DUF805 domain-containing protein</fullName>
    </submittedName>
</protein>
<evidence type="ECO:0000256" key="1">
    <source>
        <dbReference type="SAM" id="Phobius"/>
    </source>
</evidence>
<comment type="caution">
    <text evidence="2">The sequence shown here is derived from an EMBL/GenBank/DDBJ whole genome shotgun (WGS) entry which is preliminary data.</text>
</comment>
<dbReference type="EMBL" id="JADIMO010000097">
    <property type="protein sequence ID" value="MBO8445574.1"/>
    <property type="molecule type" value="Genomic_DNA"/>
</dbReference>
<accession>A0A9D9HC87</accession>
<feature type="transmembrane region" description="Helical" evidence="1">
    <location>
        <begin position="76"/>
        <end position="97"/>
    </location>
</feature>
<dbReference type="PANTHER" id="PTHR34980:SF2">
    <property type="entry name" value="INNER MEMBRANE PROTEIN YHAH-RELATED"/>
    <property type="match status" value="1"/>
</dbReference>
<sequence>MNWYIKCLKQYADFSGRARRTEYWMFYLINVVIGAVLGFVCGLIGITAVAYIYSLAVLVPGIAVGVRRMHDIGKSGWWVLISLIPLIGTIWFIVLACQDSMPGNNQWGVNPKGM</sequence>
<dbReference type="InterPro" id="IPR008523">
    <property type="entry name" value="DUF805"/>
</dbReference>
<keyword evidence="1" id="KW-0472">Membrane</keyword>
<reference evidence="2" key="2">
    <citation type="journal article" date="2021" name="PeerJ">
        <title>Extensive microbial diversity within the chicken gut microbiome revealed by metagenomics and culture.</title>
        <authorList>
            <person name="Gilroy R."/>
            <person name="Ravi A."/>
            <person name="Getino M."/>
            <person name="Pursley I."/>
            <person name="Horton D.L."/>
            <person name="Alikhan N.F."/>
            <person name="Baker D."/>
            <person name="Gharbi K."/>
            <person name="Hall N."/>
            <person name="Watson M."/>
            <person name="Adriaenssens E.M."/>
            <person name="Foster-Nyarko E."/>
            <person name="Jarju S."/>
            <person name="Secka A."/>
            <person name="Antonio M."/>
            <person name="Oren A."/>
            <person name="Chaudhuri R.R."/>
            <person name="La Ragione R."/>
            <person name="Hildebrand F."/>
            <person name="Pallen M.J."/>
        </authorList>
    </citation>
    <scope>NUCLEOTIDE SEQUENCE</scope>
    <source>
        <strain evidence="2">D5-748</strain>
    </source>
</reference>
<keyword evidence="1" id="KW-0812">Transmembrane</keyword>
<proteinExistence type="predicted"/>
<dbReference type="PANTHER" id="PTHR34980">
    <property type="entry name" value="INNER MEMBRANE PROTEIN-RELATED-RELATED"/>
    <property type="match status" value="1"/>
</dbReference>
<evidence type="ECO:0000313" key="3">
    <source>
        <dbReference type="Proteomes" id="UP000823619"/>
    </source>
</evidence>
<reference evidence="2" key="1">
    <citation type="submission" date="2020-10" db="EMBL/GenBank/DDBJ databases">
        <authorList>
            <person name="Gilroy R."/>
        </authorList>
    </citation>
    <scope>NUCLEOTIDE SEQUENCE</scope>
    <source>
        <strain evidence="2">D5-748</strain>
    </source>
</reference>
<feature type="transmembrane region" description="Helical" evidence="1">
    <location>
        <begin position="27"/>
        <end position="56"/>
    </location>
</feature>
<keyword evidence="1" id="KW-1133">Transmembrane helix</keyword>
<dbReference type="Proteomes" id="UP000823619">
    <property type="component" value="Unassembled WGS sequence"/>
</dbReference>
<dbReference type="Pfam" id="PF05656">
    <property type="entry name" value="DUF805"/>
    <property type="match status" value="1"/>
</dbReference>
<dbReference type="GO" id="GO:0005886">
    <property type="term" value="C:plasma membrane"/>
    <property type="evidence" value="ECO:0007669"/>
    <property type="project" value="TreeGrafter"/>
</dbReference>